<dbReference type="RefSeq" id="WP_066713576.1">
    <property type="nucleotide sequence ID" value="NZ_JARFNM010000001.1"/>
</dbReference>
<dbReference type="Proteomes" id="UP000070080">
    <property type="component" value="Unassembled WGS sequence"/>
</dbReference>
<feature type="compositionally biased region" description="Basic and acidic residues" evidence="1">
    <location>
        <begin position="80"/>
        <end position="90"/>
    </location>
</feature>
<gene>
    <name evidence="3" type="ORF">HMPREF1872_00545</name>
</gene>
<name>A0A133YFI5_9FIRM</name>
<feature type="compositionally biased region" description="Polar residues" evidence="1">
    <location>
        <begin position="29"/>
        <end position="79"/>
    </location>
</feature>
<keyword evidence="2" id="KW-0732">Signal</keyword>
<dbReference type="STRING" id="1497955.HMPREF1872_00545"/>
<evidence type="ECO:0000313" key="4">
    <source>
        <dbReference type="Proteomes" id="UP000070080"/>
    </source>
</evidence>
<reference evidence="4" key="1">
    <citation type="submission" date="2016-01" db="EMBL/GenBank/DDBJ databases">
        <authorList>
            <person name="Mitreva M."/>
            <person name="Pepin K.H."/>
            <person name="Mihindukulasuriya K.A."/>
            <person name="Fulton R."/>
            <person name="Fronick C."/>
            <person name="O'Laughlin M."/>
            <person name="Miner T."/>
            <person name="Herter B."/>
            <person name="Rosa B.A."/>
            <person name="Cordes M."/>
            <person name="Tomlinson C."/>
            <person name="Wollam A."/>
            <person name="Palsikar V.B."/>
            <person name="Mardis E.R."/>
            <person name="Wilson R.K."/>
        </authorList>
    </citation>
    <scope>NUCLEOTIDE SEQUENCE [LARGE SCALE GENOMIC DNA]</scope>
    <source>
        <strain evidence="4">KA00274</strain>
    </source>
</reference>
<evidence type="ECO:0000256" key="2">
    <source>
        <dbReference type="SAM" id="SignalP"/>
    </source>
</evidence>
<evidence type="ECO:0000313" key="3">
    <source>
        <dbReference type="EMBL" id="KXB41955.1"/>
    </source>
</evidence>
<sequence length="90" mass="9610">MYTKQKAGAFLVSAFLLFAIILGQTSLATNTPNSTTESTVTSSMNDHETNQTSVTAIVSESQTSKQTATQETSKTTSNEFKVDLPEKAAT</sequence>
<dbReference type="AlphaFoldDB" id="A0A133YFI5"/>
<proteinExistence type="predicted"/>
<feature type="signal peptide" evidence="2">
    <location>
        <begin position="1"/>
        <end position="28"/>
    </location>
</feature>
<protein>
    <submittedName>
        <fullName evidence="3">Uncharacterized protein</fullName>
    </submittedName>
</protein>
<keyword evidence="4" id="KW-1185">Reference proteome</keyword>
<evidence type="ECO:0000256" key="1">
    <source>
        <dbReference type="SAM" id="MobiDB-lite"/>
    </source>
</evidence>
<organism evidence="3 4">
    <name type="scientific">Amygdalobacter nucleatus</name>
    <dbReference type="NCBI Taxonomy" id="3029274"/>
    <lineage>
        <taxon>Bacteria</taxon>
        <taxon>Bacillati</taxon>
        <taxon>Bacillota</taxon>
        <taxon>Clostridia</taxon>
        <taxon>Eubacteriales</taxon>
        <taxon>Oscillospiraceae</taxon>
        <taxon>Amygdalobacter</taxon>
    </lineage>
</organism>
<accession>A0A133YFI5</accession>
<dbReference type="EMBL" id="LSCV01000009">
    <property type="protein sequence ID" value="KXB41955.1"/>
    <property type="molecule type" value="Genomic_DNA"/>
</dbReference>
<feature type="region of interest" description="Disordered" evidence="1">
    <location>
        <begin position="29"/>
        <end position="90"/>
    </location>
</feature>
<feature type="chain" id="PRO_5007460136" evidence="2">
    <location>
        <begin position="29"/>
        <end position="90"/>
    </location>
</feature>
<comment type="caution">
    <text evidence="3">The sequence shown here is derived from an EMBL/GenBank/DDBJ whole genome shotgun (WGS) entry which is preliminary data.</text>
</comment>